<reference evidence="1 2" key="1">
    <citation type="submission" date="2014-12" db="EMBL/GenBank/DDBJ databases">
        <title>Draft genome sequences of 10 type strains of Lactococcus.</title>
        <authorList>
            <person name="Sun Z."/>
            <person name="Zhong Z."/>
            <person name="Liu W."/>
            <person name="Zhang W."/>
            <person name="Zhang H."/>
        </authorList>
    </citation>
    <scope>NUCLEOTIDE SEQUENCE [LARGE SCALE GENOMIC DNA]</scope>
    <source>
        <strain evidence="1 2">JCM 16395</strain>
    </source>
</reference>
<sequence length="120" mass="13854">MAELDISRTGEYFRKQIENKASEFVYNQLKLSANRASSRKRRFRGRNGKVYSYSKHSNTGQLSNNIKKYKTTNGTTIDAGTRSNYSEGYHGMYFLNEKKGIKEVDEILNALPKFIENINL</sequence>
<gene>
    <name evidence="1" type="ORF">RT41_GL000646</name>
</gene>
<accession>A0A2A5RIG0</accession>
<evidence type="ECO:0000313" key="1">
    <source>
        <dbReference type="EMBL" id="PCR98862.1"/>
    </source>
</evidence>
<dbReference type="STRING" id="1291764.GCA_001311235_02801"/>
<dbReference type="RefSeq" id="WP_096819100.1">
    <property type="nucleotide sequence ID" value="NZ_JXJU01000019.1"/>
</dbReference>
<dbReference type="EMBL" id="JXJU01000019">
    <property type="protein sequence ID" value="PCR98862.1"/>
    <property type="molecule type" value="Genomic_DNA"/>
</dbReference>
<name>A0A2A5RIG0_9LACT</name>
<comment type="caution">
    <text evidence="1">The sequence shown here is derived from an EMBL/GenBank/DDBJ whole genome shotgun (WGS) entry which is preliminary data.</text>
</comment>
<evidence type="ECO:0000313" key="2">
    <source>
        <dbReference type="Proteomes" id="UP000218181"/>
    </source>
</evidence>
<proteinExistence type="predicted"/>
<evidence type="ECO:0008006" key="3">
    <source>
        <dbReference type="Google" id="ProtNLM"/>
    </source>
</evidence>
<dbReference type="Proteomes" id="UP000218181">
    <property type="component" value="Unassembled WGS sequence"/>
</dbReference>
<protein>
    <recommendedName>
        <fullName evidence="3">HK97 gp10 family phage protein</fullName>
    </recommendedName>
</protein>
<dbReference type="InterPro" id="IPR057960">
    <property type="entry name" value="Skunalike_TailTerm"/>
</dbReference>
<dbReference type="OrthoDB" id="8479077at2"/>
<dbReference type="AlphaFoldDB" id="A0A2A5RIG0"/>
<dbReference type="Pfam" id="PF25685">
    <property type="entry name" value="Skunalike_TailTerm"/>
    <property type="match status" value="1"/>
</dbReference>
<organism evidence="1 2">
    <name type="scientific">Lactococcus fujiensis JCM 16395</name>
    <dbReference type="NCBI Taxonomy" id="1291764"/>
    <lineage>
        <taxon>Bacteria</taxon>
        <taxon>Bacillati</taxon>
        <taxon>Bacillota</taxon>
        <taxon>Bacilli</taxon>
        <taxon>Lactobacillales</taxon>
        <taxon>Streptococcaceae</taxon>
        <taxon>Lactococcus</taxon>
    </lineage>
</organism>
<keyword evidence="2" id="KW-1185">Reference proteome</keyword>